<protein>
    <submittedName>
        <fullName evidence="6">Ribosomal protein L11</fullName>
    </submittedName>
</protein>
<keyword evidence="3" id="KW-0687">Ribonucleoprotein</keyword>
<name>X6PGS3_RETFI</name>
<dbReference type="AlphaFoldDB" id="X6PGS3"/>
<feature type="region of interest" description="Disordered" evidence="4">
    <location>
        <begin position="128"/>
        <end position="147"/>
    </location>
</feature>
<sequence length="147" mass="17444">MSKKRVVQVKMVNWCKIFVPTREVRFFCFYLTSQVVELFVLGTIFVEISSGWNKAKISPELARPLGKLQVNTAEFCKQFNTRTETDGWKKGIMVPVRIYTYSDRTYKFDIRYPQVRDILWTHKFKRDSKDPKYKGREAKPTGELKNF</sequence>
<proteinExistence type="inferred from homology"/>
<comment type="similarity">
    <text evidence="1">Belongs to the universal ribosomal protein uL11 family.</text>
</comment>
<dbReference type="InterPro" id="IPR036796">
    <property type="entry name" value="Ribosomal_uL11_N_sf"/>
</dbReference>
<evidence type="ECO:0000256" key="4">
    <source>
        <dbReference type="SAM" id="MobiDB-lite"/>
    </source>
</evidence>
<feature type="domain" description="Large ribosomal subunit protein uL11 N-terminal" evidence="5">
    <location>
        <begin position="54"/>
        <end position="106"/>
    </location>
</feature>
<keyword evidence="2 6" id="KW-0689">Ribosomal protein</keyword>
<gene>
    <name evidence="6" type="ORF">RFI_00194</name>
</gene>
<accession>X6PGS3</accession>
<dbReference type="GO" id="GO:1990904">
    <property type="term" value="C:ribonucleoprotein complex"/>
    <property type="evidence" value="ECO:0007669"/>
    <property type="project" value="UniProtKB-KW"/>
</dbReference>
<dbReference type="SUPFAM" id="SSF54747">
    <property type="entry name" value="Ribosomal L11/L12e N-terminal domain"/>
    <property type="match status" value="1"/>
</dbReference>
<evidence type="ECO:0000313" key="7">
    <source>
        <dbReference type="Proteomes" id="UP000023152"/>
    </source>
</evidence>
<dbReference type="Proteomes" id="UP000023152">
    <property type="component" value="Unassembled WGS sequence"/>
</dbReference>
<keyword evidence="7" id="KW-1185">Reference proteome</keyword>
<evidence type="ECO:0000259" key="5">
    <source>
        <dbReference type="Pfam" id="PF03946"/>
    </source>
</evidence>
<dbReference type="GO" id="GO:0005840">
    <property type="term" value="C:ribosome"/>
    <property type="evidence" value="ECO:0007669"/>
    <property type="project" value="UniProtKB-KW"/>
</dbReference>
<evidence type="ECO:0000313" key="6">
    <source>
        <dbReference type="EMBL" id="ETO36867.1"/>
    </source>
</evidence>
<dbReference type="EMBL" id="ASPP01000202">
    <property type="protein sequence ID" value="ETO36867.1"/>
    <property type="molecule type" value="Genomic_DNA"/>
</dbReference>
<evidence type="ECO:0000256" key="1">
    <source>
        <dbReference type="ARBA" id="ARBA00010537"/>
    </source>
</evidence>
<dbReference type="Gene3D" id="3.30.1550.10">
    <property type="entry name" value="Ribosomal protein L11/L12, N-terminal domain"/>
    <property type="match status" value="1"/>
</dbReference>
<organism evidence="6 7">
    <name type="scientific">Reticulomyxa filosa</name>
    <dbReference type="NCBI Taxonomy" id="46433"/>
    <lineage>
        <taxon>Eukaryota</taxon>
        <taxon>Sar</taxon>
        <taxon>Rhizaria</taxon>
        <taxon>Retaria</taxon>
        <taxon>Foraminifera</taxon>
        <taxon>Monothalamids</taxon>
        <taxon>Reticulomyxidae</taxon>
        <taxon>Reticulomyxa</taxon>
    </lineage>
</organism>
<dbReference type="OrthoDB" id="1091498at2759"/>
<evidence type="ECO:0000256" key="2">
    <source>
        <dbReference type="ARBA" id="ARBA00022980"/>
    </source>
</evidence>
<comment type="caution">
    <text evidence="6">The sequence shown here is derived from an EMBL/GenBank/DDBJ whole genome shotgun (WGS) entry which is preliminary data.</text>
</comment>
<reference evidence="6 7" key="1">
    <citation type="journal article" date="2013" name="Curr. Biol.">
        <title>The Genome of the Foraminiferan Reticulomyxa filosa.</title>
        <authorList>
            <person name="Glockner G."/>
            <person name="Hulsmann N."/>
            <person name="Schleicher M."/>
            <person name="Noegel A.A."/>
            <person name="Eichinger L."/>
            <person name="Gallinger C."/>
            <person name="Pawlowski J."/>
            <person name="Sierra R."/>
            <person name="Euteneuer U."/>
            <person name="Pillet L."/>
            <person name="Moustafa A."/>
            <person name="Platzer M."/>
            <person name="Groth M."/>
            <person name="Szafranski K."/>
            <person name="Schliwa M."/>
        </authorList>
    </citation>
    <scope>NUCLEOTIDE SEQUENCE [LARGE SCALE GENOMIC DNA]</scope>
</reference>
<evidence type="ECO:0000256" key="3">
    <source>
        <dbReference type="ARBA" id="ARBA00023274"/>
    </source>
</evidence>
<dbReference type="InterPro" id="IPR020784">
    <property type="entry name" value="Ribosomal_uL11_N"/>
</dbReference>
<dbReference type="Pfam" id="PF03946">
    <property type="entry name" value="Ribosomal_L11_N"/>
    <property type="match status" value="1"/>
</dbReference>